<evidence type="ECO:0000313" key="2">
    <source>
        <dbReference type="Proteomes" id="UP001183535"/>
    </source>
</evidence>
<protein>
    <recommendedName>
        <fullName evidence="3">HAD family hydrolase</fullName>
    </recommendedName>
</protein>
<evidence type="ECO:0008006" key="3">
    <source>
        <dbReference type="Google" id="ProtNLM"/>
    </source>
</evidence>
<gene>
    <name evidence="1" type="ORF">RM877_32095</name>
</gene>
<dbReference type="Proteomes" id="UP001183535">
    <property type="component" value="Unassembled WGS sequence"/>
</dbReference>
<dbReference type="AlphaFoldDB" id="A0ABD5EX36"/>
<keyword evidence="2" id="KW-1185">Reference proteome</keyword>
<comment type="caution">
    <text evidence="1">The sequence shown here is derived from an EMBL/GenBank/DDBJ whole genome shotgun (WGS) entry which is preliminary data.</text>
</comment>
<sequence>MSHPRQPTPEEQLAEAKALLEIPRVVAICGSTRFMSAMAEADLRETAAGRIVVRPGCDLKSPHELWSDPVAAEALKVRLDALHRAKIRLADEVLVVGDHIGDSTRAEIAYARSLDKPVRFTHPEAAPDA</sequence>
<dbReference type="EMBL" id="JAVRES010000025">
    <property type="protein sequence ID" value="MDT0439316.1"/>
    <property type="molecule type" value="Genomic_DNA"/>
</dbReference>
<dbReference type="RefSeq" id="WP_093826091.1">
    <property type="nucleotide sequence ID" value="NZ_JAVRES010000025.1"/>
</dbReference>
<name>A0ABD5EX36_9ACTN</name>
<accession>A0ABD5EX36</accession>
<organism evidence="1 2">
    <name type="scientific">Streptomyces doudnae</name>
    <dbReference type="NCBI Taxonomy" id="3075536"/>
    <lineage>
        <taxon>Bacteria</taxon>
        <taxon>Bacillati</taxon>
        <taxon>Actinomycetota</taxon>
        <taxon>Actinomycetes</taxon>
        <taxon>Kitasatosporales</taxon>
        <taxon>Streptomycetaceae</taxon>
        <taxon>Streptomyces</taxon>
    </lineage>
</organism>
<proteinExistence type="predicted"/>
<reference evidence="2" key="1">
    <citation type="submission" date="2023-07" db="EMBL/GenBank/DDBJ databases">
        <title>30 novel species of actinomycetes from the DSMZ collection.</title>
        <authorList>
            <person name="Nouioui I."/>
        </authorList>
    </citation>
    <scope>NUCLEOTIDE SEQUENCE [LARGE SCALE GENOMIC DNA]</scope>
    <source>
        <strain evidence="2">DSM 41981</strain>
    </source>
</reference>
<evidence type="ECO:0000313" key="1">
    <source>
        <dbReference type="EMBL" id="MDT0439316.1"/>
    </source>
</evidence>